<dbReference type="AlphaFoldDB" id="A0AAE0L211"/>
<accession>A0AAE0L211</accession>
<feature type="transmembrane region" description="Helical" evidence="2">
    <location>
        <begin position="6"/>
        <end position="24"/>
    </location>
</feature>
<reference evidence="3 4" key="1">
    <citation type="journal article" date="2015" name="Genome Biol. Evol.">
        <title>Comparative Genomics of a Bacterivorous Green Alga Reveals Evolutionary Causalities and Consequences of Phago-Mixotrophic Mode of Nutrition.</title>
        <authorList>
            <person name="Burns J.A."/>
            <person name="Paasch A."/>
            <person name="Narechania A."/>
            <person name="Kim E."/>
        </authorList>
    </citation>
    <scope>NUCLEOTIDE SEQUENCE [LARGE SCALE GENOMIC DNA]</scope>
    <source>
        <strain evidence="3 4">PLY_AMNH</strain>
    </source>
</reference>
<comment type="caution">
    <text evidence="3">The sequence shown here is derived from an EMBL/GenBank/DDBJ whole genome shotgun (WGS) entry which is preliminary data.</text>
</comment>
<keyword evidence="2" id="KW-1133">Transmembrane helix</keyword>
<dbReference type="Proteomes" id="UP001190700">
    <property type="component" value="Unassembled WGS sequence"/>
</dbReference>
<feature type="region of interest" description="Disordered" evidence="1">
    <location>
        <begin position="84"/>
        <end position="114"/>
    </location>
</feature>
<gene>
    <name evidence="3" type="ORF">CYMTET_22618</name>
</gene>
<keyword evidence="2" id="KW-0812">Transmembrane</keyword>
<evidence type="ECO:0000256" key="2">
    <source>
        <dbReference type="SAM" id="Phobius"/>
    </source>
</evidence>
<evidence type="ECO:0000313" key="3">
    <source>
        <dbReference type="EMBL" id="KAK3268909.1"/>
    </source>
</evidence>
<proteinExistence type="predicted"/>
<evidence type="ECO:0000256" key="1">
    <source>
        <dbReference type="SAM" id="MobiDB-lite"/>
    </source>
</evidence>
<sequence>MAGTQRVGIAAACGFVGAILFSRLPRPPNPPPRIKSVPQKMSYLIGSQDNDDNPVLDFSEFEDPALHAAFSNASLDVNDAPNIIRQEPPRTAAPASVGNLSRPRTEPHSVARAHTPAVPLRQDTEVVQSLVMQSLALAGAADLKHIHANVKDDDYDEDDENESEELVIM</sequence>
<name>A0AAE0L211_9CHLO</name>
<protein>
    <submittedName>
        <fullName evidence="3">Uncharacterized protein</fullName>
    </submittedName>
</protein>
<keyword evidence="2" id="KW-0472">Membrane</keyword>
<dbReference type="EMBL" id="LGRX02011483">
    <property type="protein sequence ID" value="KAK3268909.1"/>
    <property type="molecule type" value="Genomic_DNA"/>
</dbReference>
<keyword evidence="4" id="KW-1185">Reference proteome</keyword>
<organism evidence="3 4">
    <name type="scientific">Cymbomonas tetramitiformis</name>
    <dbReference type="NCBI Taxonomy" id="36881"/>
    <lineage>
        <taxon>Eukaryota</taxon>
        <taxon>Viridiplantae</taxon>
        <taxon>Chlorophyta</taxon>
        <taxon>Pyramimonadophyceae</taxon>
        <taxon>Pyramimonadales</taxon>
        <taxon>Pyramimonadaceae</taxon>
        <taxon>Cymbomonas</taxon>
    </lineage>
</organism>
<evidence type="ECO:0000313" key="4">
    <source>
        <dbReference type="Proteomes" id="UP001190700"/>
    </source>
</evidence>